<keyword evidence="2" id="KW-1185">Reference proteome</keyword>
<dbReference type="EMBL" id="JAIWYP010000008">
    <property type="protein sequence ID" value="KAH3785465.1"/>
    <property type="molecule type" value="Genomic_DNA"/>
</dbReference>
<reference evidence="1" key="1">
    <citation type="journal article" date="2019" name="bioRxiv">
        <title>The Genome of the Zebra Mussel, Dreissena polymorpha: A Resource for Invasive Species Research.</title>
        <authorList>
            <person name="McCartney M.A."/>
            <person name="Auch B."/>
            <person name="Kono T."/>
            <person name="Mallez S."/>
            <person name="Zhang Y."/>
            <person name="Obille A."/>
            <person name="Becker A."/>
            <person name="Abrahante J.E."/>
            <person name="Garbe J."/>
            <person name="Badalamenti J.P."/>
            <person name="Herman A."/>
            <person name="Mangelson H."/>
            <person name="Liachko I."/>
            <person name="Sullivan S."/>
            <person name="Sone E.D."/>
            <person name="Koren S."/>
            <person name="Silverstein K.A.T."/>
            <person name="Beckman K.B."/>
            <person name="Gohl D.M."/>
        </authorList>
    </citation>
    <scope>NUCLEOTIDE SEQUENCE</scope>
    <source>
        <strain evidence="1">Duluth1</strain>
        <tissue evidence="1">Whole animal</tissue>
    </source>
</reference>
<dbReference type="AlphaFoldDB" id="A0A9D4ISX5"/>
<gene>
    <name evidence="1" type="ORF">DPMN_163555</name>
</gene>
<evidence type="ECO:0000313" key="1">
    <source>
        <dbReference type="EMBL" id="KAH3785465.1"/>
    </source>
</evidence>
<proteinExistence type="predicted"/>
<reference evidence="1" key="2">
    <citation type="submission" date="2020-11" db="EMBL/GenBank/DDBJ databases">
        <authorList>
            <person name="McCartney M.A."/>
            <person name="Auch B."/>
            <person name="Kono T."/>
            <person name="Mallez S."/>
            <person name="Becker A."/>
            <person name="Gohl D.M."/>
            <person name="Silverstein K.A.T."/>
            <person name="Koren S."/>
            <person name="Bechman K.B."/>
            <person name="Herman A."/>
            <person name="Abrahante J.E."/>
            <person name="Garbe J."/>
        </authorList>
    </citation>
    <scope>NUCLEOTIDE SEQUENCE</scope>
    <source>
        <strain evidence="1">Duluth1</strain>
        <tissue evidence="1">Whole animal</tissue>
    </source>
</reference>
<organism evidence="1 2">
    <name type="scientific">Dreissena polymorpha</name>
    <name type="common">Zebra mussel</name>
    <name type="synonym">Mytilus polymorpha</name>
    <dbReference type="NCBI Taxonomy" id="45954"/>
    <lineage>
        <taxon>Eukaryota</taxon>
        <taxon>Metazoa</taxon>
        <taxon>Spiralia</taxon>
        <taxon>Lophotrochozoa</taxon>
        <taxon>Mollusca</taxon>
        <taxon>Bivalvia</taxon>
        <taxon>Autobranchia</taxon>
        <taxon>Heteroconchia</taxon>
        <taxon>Euheterodonta</taxon>
        <taxon>Imparidentia</taxon>
        <taxon>Neoheterodontei</taxon>
        <taxon>Myida</taxon>
        <taxon>Dreissenoidea</taxon>
        <taxon>Dreissenidae</taxon>
        <taxon>Dreissena</taxon>
    </lineage>
</organism>
<comment type="caution">
    <text evidence="1">The sequence shown here is derived from an EMBL/GenBank/DDBJ whole genome shotgun (WGS) entry which is preliminary data.</text>
</comment>
<protein>
    <submittedName>
        <fullName evidence="1">Uncharacterized protein</fullName>
    </submittedName>
</protein>
<accession>A0A9D4ISX5</accession>
<name>A0A9D4ISX5_DREPO</name>
<sequence length="59" mass="7000">MYLFSHCCPFKVWPVNHFPDDDINNASNRLVAQHASAFPSERILMQVLYRCRWNFVTRG</sequence>
<dbReference type="Proteomes" id="UP000828390">
    <property type="component" value="Unassembled WGS sequence"/>
</dbReference>
<evidence type="ECO:0000313" key="2">
    <source>
        <dbReference type="Proteomes" id="UP000828390"/>
    </source>
</evidence>